<evidence type="ECO:0000313" key="1">
    <source>
        <dbReference type="EMBL" id="KIM85080.1"/>
    </source>
</evidence>
<organism evidence="1 2">
    <name type="scientific">Piloderma croceum (strain F 1598)</name>
    <dbReference type="NCBI Taxonomy" id="765440"/>
    <lineage>
        <taxon>Eukaryota</taxon>
        <taxon>Fungi</taxon>
        <taxon>Dikarya</taxon>
        <taxon>Basidiomycota</taxon>
        <taxon>Agaricomycotina</taxon>
        <taxon>Agaricomycetes</taxon>
        <taxon>Agaricomycetidae</taxon>
        <taxon>Atheliales</taxon>
        <taxon>Atheliaceae</taxon>
        <taxon>Piloderma</taxon>
    </lineage>
</organism>
<dbReference type="Proteomes" id="UP000054166">
    <property type="component" value="Unassembled WGS sequence"/>
</dbReference>
<proteinExistence type="predicted"/>
<protein>
    <submittedName>
        <fullName evidence="1">Uncharacterized protein</fullName>
    </submittedName>
</protein>
<dbReference type="InParanoid" id="A0A0C3FLX1"/>
<keyword evidence="2" id="KW-1185">Reference proteome</keyword>
<evidence type="ECO:0000313" key="2">
    <source>
        <dbReference type="Proteomes" id="UP000054166"/>
    </source>
</evidence>
<dbReference type="EMBL" id="KN832986">
    <property type="protein sequence ID" value="KIM85080.1"/>
    <property type="molecule type" value="Genomic_DNA"/>
</dbReference>
<reference evidence="1 2" key="1">
    <citation type="submission" date="2014-04" db="EMBL/GenBank/DDBJ databases">
        <authorList>
            <consortium name="DOE Joint Genome Institute"/>
            <person name="Kuo A."/>
            <person name="Tarkka M."/>
            <person name="Buscot F."/>
            <person name="Kohler A."/>
            <person name="Nagy L.G."/>
            <person name="Floudas D."/>
            <person name="Copeland A."/>
            <person name="Barry K.W."/>
            <person name="Cichocki N."/>
            <person name="Veneault-Fourrey C."/>
            <person name="LaButti K."/>
            <person name="Lindquist E.A."/>
            <person name="Lipzen A."/>
            <person name="Lundell T."/>
            <person name="Morin E."/>
            <person name="Murat C."/>
            <person name="Sun H."/>
            <person name="Tunlid A."/>
            <person name="Henrissat B."/>
            <person name="Grigoriev I.V."/>
            <person name="Hibbett D.S."/>
            <person name="Martin F."/>
            <person name="Nordberg H.P."/>
            <person name="Cantor M.N."/>
            <person name="Hua S.X."/>
        </authorList>
    </citation>
    <scope>NUCLEOTIDE SEQUENCE [LARGE SCALE GENOMIC DNA]</scope>
    <source>
        <strain evidence="1 2">F 1598</strain>
    </source>
</reference>
<accession>A0A0C3FLX1</accession>
<reference evidence="2" key="2">
    <citation type="submission" date="2015-01" db="EMBL/GenBank/DDBJ databases">
        <title>Evolutionary Origins and Diversification of the Mycorrhizal Mutualists.</title>
        <authorList>
            <consortium name="DOE Joint Genome Institute"/>
            <consortium name="Mycorrhizal Genomics Consortium"/>
            <person name="Kohler A."/>
            <person name="Kuo A."/>
            <person name="Nagy L.G."/>
            <person name="Floudas D."/>
            <person name="Copeland A."/>
            <person name="Barry K.W."/>
            <person name="Cichocki N."/>
            <person name="Veneault-Fourrey C."/>
            <person name="LaButti K."/>
            <person name="Lindquist E.A."/>
            <person name="Lipzen A."/>
            <person name="Lundell T."/>
            <person name="Morin E."/>
            <person name="Murat C."/>
            <person name="Riley R."/>
            <person name="Ohm R."/>
            <person name="Sun H."/>
            <person name="Tunlid A."/>
            <person name="Henrissat B."/>
            <person name="Grigoriev I.V."/>
            <person name="Hibbett D.S."/>
            <person name="Martin F."/>
        </authorList>
    </citation>
    <scope>NUCLEOTIDE SEQUENCE [LARGE SCALE GENOMIC DNA]</scope>
    <source>
        <strain evidence="2">F 1598</strain>
    </source>
</reference>
<sequence>MYPVTFPTSVLSVDIPKGQIPFAQKLQHDICSACTFIPCTSVHSAGPILFPSLSSLKGDDSDVTPFLQSGGQYQNCRCIVIDSQWEYPGNMSVTR</sequence>
<gene>
    <name evidence="1" type="ORF">PILCRDRAFT_817915</name>
</gene>
<name>A0A0C3FLX1_PILCF</name>
<dbReference type="HOGENOM" id="CLU_2373536_0_0_1"/>
<dbReference type="AlphaFoldDB" id="A0A0C3FLX1"/>